<sequence length="91" mass="10348">MLEIIFAAVAFVGSLIYFNKKSLQISVWRAMGISILIILAAIALFVLTGSRFMSIIIVPTIICSVYVSTLYREMLTRIHERQQKLLKQREG</sequence>
<name>A0ABY5JRG7_9BACI</name>
<evidence type="ECO:0000313" key="2">
    <source>
        <dbReference type="EMBL" id="UUI02374.1"/>
    </source>
</evidence>
<dbReference type="EMBL" id="CP101914">
    <property type="protein sequence ID" value="UUI02374.1"/>
    <property type="molecule type" value="Genomic_DNA"/>
</dbReference>
<keyword evidence="1" id="KW-0472">Membrane</keyword>
<keyword evidence="3" id="KW-1185">Reference proteome</keyword>
<gene>
    <name evidence="2" type="ORF">NP439_20400</name>
</gene>
<feature type="transmembrane region" description="Helical" evidence="1">
    <location>
        <begin position="27"/>
        <end position="46"/>
    </location>
</feature>
<dbReference type="RefSeq" id="WP_256707611.1">
    <property type="nucleotide sequence ID" value="NZ_CP101914.1"/>
</dbReference>
<keyword evidence="1" id="KW-1133">Transmembrane helix</keyword>
<evidence type="ECO:0000256" key="1">
    <source>
        <dbReference type="SAM" id="Phobius"/>
    </source>
</evidence>
<accession>A0ABY5JRG7</accession>
<organism evidence="2 3">
    <name type="scientific">Oceanobacillus jeddahense</name>
    <dbReference type="NCBI Taxonomy" id="1462527"/>
    <lineage>
        <taxon>Bacteria</taxon>
        <taxon>Bacillati</taxon>
        <taxon>Bacillota</taxon>
        <taxon>Bacilli</taxon>
        <taxon>Bacillales</taxon>
        <taxon>Bacillaceae</taxon>
        <taxon>Oceanobacillus</taxon>
    </lineage>
</organism>
<evidence type="ECO:0000313" key="3">
    <source>
        <dbReference type="Proteomes" id="UP001059773"/>
    </source>
</evidence>
<keyword evidence="1" id="KW-0812">Transmembrane</keyword>
<feature type="transmembrane region" description="Helical" evidence="1">
    <location>
        <begin position="52"/>
        <end position="71"/>
    </location>
</feature>
<protein>
    <submittedName>
        <fullName evidence="2">Uncharacterized protein</fullName>
    </submittedName>
</protein>
<proteinExistence type="predicted"/>
<reference evidence="2" key="1">
    <citation type="submission" date="2022-07" db="EMBL/GenBank/DDBJ databases">
        <title>FELIX.</title>
        <authorList>
            <person name="Wan K.H."/>
            <person name="Park S."/>
            <person name="Lawrence Q."/>
            <person name="Eichenberger J.P."/>
            <person name="Booth B.W."/>
            <person name="Piaggio A.J."/>
            <person name="Chandler J.C."/>
            <person name="Franklin A.B."/>
            <person name="Celniker S.E."/>
        </authorList>
    </citation>
    <scope>NUCLEOTIDE SEQUENCE</scope>
    <source>
        <strain evidence="2">QA-1986 374</strain>
    </source>
</reference>
<dbReference type="Proteomes" id="UP001059773">
    <property type="component" value="Chromosome"/>
</dbReference>